<dbReference type="PANTHER" id="PTHR43585">
    <property type="entry name" value="FUMIPYRROLE BIOSYNTHESIS PROTEIN C"/>
    <property type="match status" value="1"/>
</dbReference>
<dbReference type="InterPro" id="IPR040570">
    <property type="entry name" value="LAL_C2"/>
</dbReference>
<evidence type="ECO:0000256" key="4">
    <source>
        <dbReference type="PROSITE-ProRule" id="PRU00409"/>
    </source>
</evidence>
<evidence type="ECO:0000256" key="3">
    <source>
        <dbReference type="ARBA" id="ARBA00022840"/>
    </source>
</evidence>
<evidence type="ECO:0000259" key="5">
    <source>
        <dbReference type="PROSITE" id="PS50975"/>
    </source>
</evidence>
<dbReference type="Pfam" id="PF13535">
    <property type="entry name" value="ATP-grasp_4"/>
    <property type="match status" value="1"/>
</dbReference>
<dbReference type="SUPFAM" id="SSF56059">
    <property type="entry name" value="Glutathione synthetase ATP-binding domain-like"/>
    <property type="match status" value="1"/>
</dbReference>
<name>A0ABP0N5W6_9DINO</name>
<dbReference type="Proteomes" id="UP001642484">
    <property type="component" value="Unassembled WGS sequence"/>
</dbReference>
<dbReference type="Gene3D" id="3.30.470.20">
    <property type="entry name" value="ATP-grasp fold, B domain"/>
    <property type="match status" value="1"/>
</dbReference>
<evidence type="ECO:0000256" key="2">
    <source>
        <dbReference type="ARBA" id="ARBA00022741"/>
    </source>
</evidence>
<keyword evidence="2 4" id="KW-0547">Nucleotide-binding</keyword>
<protein>
    <recommendedName>
        <fullName evidence="5">ATP-grasp domain-containing protein</fullName>
    </recommendedName>
</protein>
<dbReference type="PROSITE" id="PS50975">
    <property type="entry name" value="ATP_GRASP"/>
    <property type="match status" value="1"/>
</dbReference>
<keyword evidence="1" id="KW-0436">Ligase</keyword>
<sequence>MTGSSDGRVFAVFLRRHWRTQASSSVSNLPSFGFTSSTANAGRSFPGSYKQTAFFRRVPRGLQMNAGHVSSPLLIILPGGSGREAVLRRILATLDRPVAVLVPRRLQEASAWAKPLCSAWIECERLDPEEAWTAVSEWMARTRQRVAGCTTWDEWGIEICAYLCAAERLNLPYTPLATVRQVRNKVRFREACGKAGVPTPRFANAHTEDELLRVLEKDWSYPLILKPARGAGSYYCRKVEAKDELLEVFAAFDGQLRSEGKTPEEDVRGGWILEEWFSGWEVDVDGWAKDGQVEWMLVSDNKPLQSHACCEMGGVYPSQLPEHLQELLRELTRQVHHPKNRPVAAVVVVRASPGLHSVFHFEALVNLETQEVMPVELNLRVGGAECPCCVEAVSGVFLPLMAARLAIPSVLDQSPVQALEAPQVQVAASTNEYAQHKGVVEACEGSEELYSDPSFLGAAFFATKGSSYEPLRGAMSCLAWLAAGGRDANEAEQNLQRCLSFCSLKVLPVSEPASEMT</sequence>
<dbReference type="Pfam" id="PF18603">
    <property type="entry name" value="LAL_C2"/>
    <property type="match status" value="1"/>
</dbReference>
<evidence type="ECO:0000313" key="7">
    <source>
        <dbReference type="Proteomes" id="UP001642484"/>
    </source>
</evidence>
<gene>
    <name evidence="6" type="ORF">CCMP2556_LOCUS29070</name>
</gene>
<dbReference type="EMBL" id="CAXAMN010021383">
    <property type="protein sequence ID" value="CAK9058986.1"/>
    <property type="molecule type" value="Genomic_DNA"/>
</dbReference>
<feature type="domain" description="ATP-grasp" evidence="5">
    <location>
        <begin position="189"/>
        <end position="407"/>
    </location>
</feature>
<dbReference type="InterPro" id="IPR052032">
    <property type="entry name" value="ATP-dep_AA_Ligase"/>
</dbReference>
<dbReference type="PANTHER" id="PTHR43585:SF2">
    <property type="entry name" value="ATP-GRASP ENZYME FSQD"/>
    <property type="match status" value="1"/>
</dbReference>
<proteinExistence type="predicted"/>
<comment type="caution">
    <text evidence="6">The sequence shown here is derived from an EMBL/GenBank/DDBJ whole genome shotgun (WGS) entry which is preliminary data.</text>
</comment>
<organism evidence="6 7">
    <name type="scientific">Durusdinium trenchii</name>
    <dbReference type="NCBI Taxonomy" id="1381693"/>
    <lineage>
        <taxon>Eukaryota</taxon>
        <taxon>Sar</taxon>
        <taxon>Alveolata</taxon>
        <taxon>Dinophyceae</taxon>
        <taxon>Suessiales</taxon>
        <taxon>Symbiodiniaceae</taxon>
        <taxon>Durusdinium</taxon>
    </lineage>
</organism>
<dbReference type="InterPro" id="IPR011761">
    <property type="entry name" value="ATP-grasp"/>
</dbReference>
<evidence type="ECO:0000313" key="6">
    <source>
        <dbReference type="EMBL" id="CAK9058986.1"/>
    </source>
</evidence>
<keyword evidence="3 4" id="KW-0067">ATP-binding</keyword>
<keyword evidence="7" id="KW-1185">Reference proteome</keyword>
<reference evidence="6 7" key="1">
    <citation type="submission" date="2024-02" db="EMBL/GenBank/DDBJ databases">
        <authorList>
            <person name="Chen Y."/>
            <person name="Shah S."/>
            <person name="Dougan E. K."/>
            <person name="Thang M."/>
            <person name="Chan C."/>
        </authorList>
    </citation>
    <scope>NUCLEOTIDE SEQUENCE [LARGE SCALE GENOMIC DNA]</scope>
</reference>
<accession>A0ABP0N5W6</accession>
<evidence type="ECO:0000256" key="1">
    <source>
        <dbReference type="ARBA" id="ARBA00022598"/>
    </source>
</evidence>